<dbReference type="AlphaFoldDB" id="A0A401S330"/>
<accession>A0A401S330</accession>
<comment type="caution">
    <text evidence="1">The sequence shown here is derived from an EMBL/GenBank/DDBJ whole genome shotgun (WGS) entry which is preliminary data.</text>
</comment>
<proteinExistence type="predicted"/>
<gene>
    <name evidence="1" type="ORF">chiPu_0003196</name>
</gene>
<dbReference type="EMBL" id="BEZZ01000067">
    <property type="protein sequence ID" value="GCC24794.1"/>
    <property type="molecule type" value="Genomic_DNA"/>
</dbReference>
<keyword evidence="2" id="KW-1185">Reference proteome</keyword>
<organism evidence="1 2">
    <name type="scientific">Chiloscyllium punctatum</name>
    <name type="common">Brownbanded bambooshark</name>
    <name type="synonym">Hemiscyllium punctatum</name>
    <dbReference type="NCBI Taxonomy" id="137246"/>
    <lineage>
        <taxon>Eukaryota</taxon>
        <taxon>Metazoa</taxon>
        <taxon>Chordata</taxon>
        <taxon>Craniata</taxon>
        <taxon>Vertebrata</taxon>
        <taxon>Chondrichthyes</taxon>
        <taxon>Elasmobranchii</taxon>
        <taxon>Galeomorphii</taxon>
        <taxon>Galeoidea</taxon>
        <taxon>Orectolobiformes</taxon>
        <taxon>Hemiscylliidae</taxon>
        <taxon>Chiloscyllium</taxon>
    </lineage>
</organism>
<evidence type="ECO:0000313" key="1">
    <source>
        <dbReference type="EMBL" id="GCC24794.1"/>
    </source>
</evidence>
<dbReference type="Proteomes" id="UP000287033">
    <property type="component" value="Unassembled WGS sequence"/>
</dbReference>
<evidence type="ECO:0000313" key="2">
    <source>
        <dbReference type="Proteomes" id="UP000287033"/>
    </source>
</evidence>
<name>A0A401S330_CHIPU</name>
<protein>
    <submittedName>
        <fullName evidence="1">Uncharacterized protein</fullName>
    </submittedName>
</protein>
<sequence>MLTNVAHVYVQAWLGYKLIQGIREHDRLSQIRSTVDCILHYFIALHRDILKPVRNNCAFNRNHRSHRLSHRLFRAYSRNKREGGAFSHLDNKKFMKKIGRVWQRGSFDPF</sequence>
<reference evidence="1 2" key="1">
    <citation type="journal article" date="2018" name="Nat. Ecol. Evol.">
        <title>Shark genomes provide insights into elasmobranch evolution and the origin of vertebrates.</title>
        <authorList>
            <person name="Hara Y"/>
            <person name="Yamaguchi K"/>
            <person name="Onimaru K"/>
            <person name="Kadota M"/>
            <person name="Koyanagi M"/>
            <person name="Keeley SD"/>
            <person name="Tatsumi K"/>
            <person name="Tanaka K"/>
            <person name="Motone F"/>
            <person name="Kageyama Y"/>
            <person name="Nozu R"/>
            <person name="Adachi N"/>
            <person name="Nishimura O"/>
            <person name="Nakagawa R"/>
            <person name="Tanegashima C"/>
            <person name="Kiyatake I"/>
            <person name="Matsumoto R"/>
            <person name="Murakumo K"/>
            <person name="Nishida K"/>
            <person name="Terakita A"/>
            <person name="Kuratani S"/>
            <person name="Sato K"/>
            <person name="Hyodo S Kuraku.S."/>
        </authorList>
    </citation>
    <scope>NUCLEOTIDE SEQUENCE [LARGE SCALE GENOMIC DNA]</scope>
</reference>